<dbReference type="PANTHER" id="PTHR43798">
    <property type="entry name" value="MONOACYLGLYCEROL LIPASE"/>
    <property type="match status" value="1"/>
</dbReference>
<dbReference type="GO" id="GO:0016020">
    <property type="term" value="C:membrane"/>
    <property type="evidence" value="ECO:0007669"/>
    <property type="project" value="TreeGrafter"/>
</dbReference>
<evidence type="ECO:0000313" key="3">
    <source>
        <dbReference type="Proteomes" id="UP000518188"/>
    </source>
</evidence>
<dbReference type="Pfam" id="PF00561">
    <property type="entry name" value="Abhydrolase_1"/>
    <property type="match status" value="1"/>
</dbReference>
<dbReference type="SUPFAM" id="SSF53474">
    <property type="entry name" value="alpha/beta-Hydrolases"/>
    <property type="match status" value="1"/>
</dbReference>
<sequence>MATTSSHGWLRGGSVRSADGTEITYLVRGEGPVLVAVHGGLGTALSLMPLADHLTDRFTVALINLRGHGTSQRGLSPPHIDRYTEDVGAVIDTLGPIDALFGYSFGAVVALETALSAPDLVPRLALYEPPLPITYPIPDPEWIRGMLDAGRYEELVLDALGRGGGGLSPAEVAAARDNPLWLANVAHAPTLLPTMEVLSGLPADLRRYATLHTPTTLVSGTASAAFLHQAIDLLTHELPHATLVQLTGQGHHVAPEPLAEVLKTQ</sequence>
<name>A0A7X6MPP6_9MYCO</name>
<dbReference type="InterPro" id="IPR000073">
    <property type="entry name" value="AB_hydrolase_1"/>
</dbReference>
<dbReference type="Gene3D" id="3.40.50.1820">
    <property type="entry name" value="alpha/beta hydrolase"/>
    <property type="match status" value="1"/>
</dbReference>
<evidence type="ECO:0000259" key="1">
    <source>
        <dbReference type="Pfam" id="PF00561"/>
    </source>
</evidence>
<evidence type="ECO:0000313" key="2">
    <source>
        <dbReference type="EMBL" id="NKZ12647.1"/>
    </source>
</evidence>
<proteinExistence type="predicted"/>
<gene>
    <name evidence="2" type="ORF">HGA11_16860</name>
</gene>
<comment type="caution">
    <text evidence="2">The sequence shown here is derived from an EMBL/GenBank/DDBJ whole genome shotgun (WGS) entry which is preliminary data.</text>
</comment>
<dbReference type="Proteomes" id="UP000518188">
    <property type="component" value="Unassembled WGS sequence"/>
</dbReference>
<dbReference type="InterPro" id="IPR050266">
    <property type="entry name" value="AB_hydrolase_sf"/>
</dbReference>
<protein>
    <submittedName>
        <fullName evidence="2">Alpha/beta fold hydrolase</fullName>
    </submittedName>
</protein>
<accession>A0A7X6MPP6</accession>
<keyword evidence="2" id="KW-0378">Hydrolase</keyword>
<dbReference type="InterPro" id="IPR029058">
    <property type="entry name" value="AB_hydrolase_fold"/>
</dbReference>
<dbReference type="AlphaFoldDB" id="A0A7X6MPP6"/>
<dbReference type="PANTHER" id="PTHR43798:SF33">
    <property type="entry name" value="HYDROLASE, PUTATIVE (AFU_ORTHOLOGUE AFUA_2G14860)-RELATED"/>
    <property type="match status" value="1"/>
</dbReference>
<organism evidence="2 3">
    <name type="scientific">Mycolicibacterium septicum DSM 44393</name>
    <dbReference type="NCBI Taxonomy" id="1341646"/>
    <lineage>
        <taxon>Bacteria</taxon>
        <taxon>Bacillati</taxon>
        <taxon>Actinomycetota</taxon>
        <taxon>Actinomycetes</taxon>
        <taxon>Mycobacteriales</taxon>
        <taxon>Mycobacteriaceae</taxon>
        <taxon>Mycolicibacterium</taxon>
    </lineage>
</organism>
<dbReference type="GO" id="GO:0016787">
    <property type="term" value="F:hydrolase activity"/>
    <property type="evidence" value="ECO:0007669"/>
    <property type="project" value="UniProtKB-KW"/>
</dbReference>
<reference evidence="2 3" key="1">
    <citation type="submission" date="2020-04" db="EMBL/GenBank/DDBJ databases">
        <title>MicrobeNet Type strains.</title>
        <authorList>
            <person name="Nicholson A.C."/>
        </authorList>
    </citation>
    <scope>NUCLEOTIDE SEQUENCE [LARGE SCALE GENOMIC DNA]</scope>
    <source>
        <strain evidence="2 3">ATCC 700731</strain>
    </source>
</reference>
<feature type="domain" description="AB hydrolase-1" evidence="1">
    <location>
        <begin position="32"/>
        <end position="253"/>
    </location>
</feature>
<dbReference type="EMBL" id="JAAXPJ010000006">
    <property type="protein sequence ID" value="NKZ12647.1"/>
    <property type="molecule type" value="Genomic_DNA"/>
</dbReference>